<keyword evidence="4 11" id="KW-0596">Phosphopantetheine</keyword>
<evidence type="ECO:0000259" key="14">
    <source>
        <dbReference type="PROSITE" id="PS50075"/>
    </source>
</evidence>
<comment type="similarity">
    <text evidence="3 11">Belongs to the acyl carrier protein (ACP) family.</text>
</comment>
<dbReference type="PANTHER" id="PTHR20863">
    <property type="entry name" value="ACYL CARRIER PROTEIN"/>
    <property type="match status" value="1"/>
</dbReference>
<reference evidence="15 16" key="1">
    <citation type="submission" date="2017-11" db="EMBL/GenBank/DDBJ databases">
        <title>Sphingomonas oleivorans sp. nov., isolated from oil-contaminated soil.</title>
        <authorList>
            <person name="Wang L."/>
            <person name="Chen L."/>
        </authorList>
    </citation>
    <scope>NUCLEOTIDE SEQUENCE [LARGE SCALE GENOMIC DNA]</scope>
    <source>
        <strain evidence="15 16">K101</strain>
    </source>
</reference>
<evidence type="ECO:0000256" key="11">
    <source>
        <dbReference type="HAMAP-Rule" id="MF_01217"/>
    </source>
</evidence>
<dbReference type="FunFam" id="1.10.1200.10:FF:000003">
    <property type="entry name" value="Acyl carrier protein"/>
    <property type="match status" value="1"/>
</dbReference>
<gene>
    <name evidence="11" type="primary">acpP</name>
    <name evidence="15" type="ORF">CV103_21305</name>
</gene>
<dbReference type="EMBL" id="PHHF01000085">
    <property type="protein sequence ID" value="PTD15928.1"/>
    <property type="molecule type" value="Genomic_DNA"/>
</dbReference>
<dbReference type="NCBIfam" id="TIGR00517">
    <property type="entry name" value="acyl_carrier"/>
    <property type="match status" value="1"/>
</dbReference>
<evidence type="ECO:0000256" key="12">
    <source>
        <dbReference type="NCBIfam" id="TIGR00517"/>
    </source>
</evidence>
<feature type="modified residue" description="O-(pantetheine 4'-phosphoryl)serine" evidence="11">
    <location>
        <position position="37"/>
    </location>
</feature>
<dbReference type="GO" id="GO:0000036">
    <property type="term" value="F:acyl carrier activity"/>
    <property type="evidence" value="ECO:0007669"/>
    <property type="project" value="UniProtKB-UniRule"/>
</dbReference>
<dbReference type="NCBIfam" id="NF002151">
    <property type="entry name" value="PRK00982.1-5"/>
    <property type="match status" value="1"/>
</dbReference>
<keyword evidence="6 11" id="KW-0597">Phosphoprotein</keyword>
<keyword evidence="7 11" id="KW-0276">Fatty acid metabolism</keyword>
<comment type="pathway">
    <text evidence="10">Glycolipid biosynthesis; KDO(2)-lipid A biosynthesis.</text>
</comment>
<evidence type="ECO:0000313" key="16">
    <source>
        <dbReference type="Proteomes" id="UP000241206"/>
    </source>
</evidence>
<dbReference type="NCBIfam" id="NF002148">
    <property type="entry name" value="PRK00982.1-2"/>
    <property type="match status" value="1"/>
</dbReference>
<dbReference type="UniPathway" id="UPA00094"/>
<evidence type="ECO:0000256" key="7">
    <source>
        <dbReference type="ARBA" id="ARBA00022832"/>
    </source>
</evidence>
<protein>
    <recommendedName>
        <fullName evidence="11 12">Acyl carrier protein</fullName>
        <shortName evidence="11">ACP</shortName>
    </recommendedName>
</protein>
<dbReference type="Pfam" id="PF00550">
    <property type="entry name" value="PP-binding"/>
    <property type="match status" value="1"/>
</dbReference>
<evidence type="ECO:0000256" key="10">
    <source>
        <dbReference type="ARBA" id="ARBA00024328"/>
    </source>
</evidence>
<dbReference type="InterPro" id="IPR036736">
    <property type="entry name" value="ACP-like_sf"/>
</dbReference>
<evidence type="ECO:0000256" key="3">
    <source>
        <dbReference type="ARBA" id="ARBA00010930"/>
    </source>
</evidence>
<comment type="pathway">
    <text evidence="2 11 13">Lipid metabolism; fatty acid biosynthesis.</text>
</comment>
<evidence type="ECO:0000256" key="9">
    <source>
        <dbReference type="ARBA" id="ARBA00023160"/>
    </source>
</evidence>
<evidence type="ECO:0000256" key="8">
    <source>
        <dbReference type="ARBA" id="ARBA00023098"/>
    </source>
</evidence>
<dbReference type="SMART" id="SM00823">
    <property type="entry name" value="PKS_PP"/>
    <property type="match status" value="1"/>
</dbReference>
<dbReference type="UniPathway" id="UPA00360"/>
<dbReference type="GO" id="GO:0009245">
    <property type="term" value="P:lipid A biosynthetic process"/>
    <property type="evidence" value="ECO:0007669"/>
    <property type="project" value="TreeGrafter"/>
</dbReference>
<evidence type="ECO:0000256" key="1">
    <source>
        <dbReference type="ARBA" id="ARBA00003180"/>
    </source>
</evidence>
<dbReference type="GO" id="GO:0016020">
    <property type="term" value="C:membrane"/>
    <property type="evidence" value="ECO:0007669"/>
    <property type="project" value="GOC"/>
</dbReference>
<comment type="PTM">
    <text evidence="11">4'-phosphopantetheine is transferred from CoA to a specific serine of apo-ACP by AcpS. This modification is essential for activity because fatty acids are bound in thioester linkage to the sulfhydryl of the prosthetic group.</text>
</comment>
<evidence type="ECO:0000256" key="2">
    <source>
        <dbReference type="ARBA" id="ARBA00005194"/>
    </source>
</evidence>
<dbReference type="InterPro" id="IPR009081">
    <property type="entry name" value="PP-bd_ACP"/>
</dbReference>
<dbReference type="GO" id="GO:0031177">
    <property type="term" value="F:phosphopantetheine binding"/>
    <property type="evidence" value="ECO:0007669"/>
    <property type="project" value="InterPro"/>
</dbReference>
<dbReference type="SUPFAM" id="SSF47336">
    <property type="entry name" value="ACP-like"/>
    <property type="match status" value="1"/>
</dbReference>
<evidence type="ECO:0000256" key="4">
    <source>
        <dbReference type="ARBA" id="ARBA00022450"/>
    </source>
</evidence>
<dbReference type="PANTHER" id="PTHR20863:SF76">
    <property type="entry name" value="CARRIER DOMAIN-CONTAINING PROTEIN"/>
    <property type="match status" value="1"/>
</dbReference>
<dbReference type="RefSeq" id="WP_107396191.1">
    <property type="nucleotide sequence ID" value="NZ_PHHF01000085.1"/>
</dbReference>
<dbReference type="AlphaFoldDB" id="A0A2T4HJE9"/>
<evidence type="ECO:0000256" key="13">
    <source>
        <dbReference type="RuleBase" id="RU003545"/>
    </source>
</evidence>
<dbReference type="NCBIfam" id="NF002150">
    <property type="entry name" value="PRK00982.1-4"/>
    <property type="match status" value="1"/>
</dbReference>
<dbReference type="GO" id="GO:0036104">
    <property type="term" value="P:Kdo2-lipid A biosynthetic process"/>
    <property type="evidence" value="ECO:0007669"/>
    <property type="project" value="UniProtKB-UniPathway"/>
</dbReference>
<dbReference type="HAMAP" id="MF_01217">
    <property type="entry name" value="Acyl_carrier"/>
    <property type="match status" value="1"/>
</dbReference>
<dbReference type="Gene3D" id="1.10.1200.10">
    <property type="entry name" value="ACP-like"/>
    <property type="match status" value="1"/>
</dbReference>
<feature type="domain" description="Carrier" evidence="14">
    <location>
        <begin position="2"/>
        <end position="77"/>
    </location>
</feature>
<comment type="PTM">
    <text evidence="13">4'-phosphopantetheine is transferred from CoA to a specific serine of apo-ACP by acpS.</text>
</comment>
<dbReference type="InterPro" id="IPR003231">
    <property type="entry name" value="ACP"/>
</dbReference>
<dbReference type="GO" id="GO:0005829">
    <property type="term" value="C:cytosol"/>
    <property type="evidence" value="ECO:0007669"/>
    <property type="project" value="TreeGrafter"/>
</dbReference>
<keyword evidence="9 11" id="KW-0275">Fatty acid biosynthesis</keyword>
<dbReference type="InterPro" id="IPR006162">
    <property type="entry name" value="Ppantetheine_attach_site"/>
</dbReference>
<evidence type="ECO:0000256" key="5">
    <source>
        <dbReference type="ARBA" id="ARBA00022516"/>
    </source>
</evidence>
<comment type="subcellular location">
    <subcellularLocation>
        <location evidence="11">Cytoplasm</location>
    </subcellularLocation>
</comment>
<evidence type="ECO:0000313" key="15">
    <source>
        <dbReference type="EMBL" id="PTD15928.1"/>
    </source>
</evidence>
<comment type="function">
    <text evidence="1 11 13">Carrier of the growing fatty acid chain in fatty acid biosynthesis.</text>
</comment>
<comment type="caution">
    <text evidence="15">The sequence shown here is derived from an EMBL/GenBank/DDBJ whole genome shotgun (WGS) entry which is preliminary data.</text>
</comment>
<name>A0A2T4HJE9_9SPHN</name>
<sequence length="78" mass="8403">MSDIADQVTELVADQLGADREKVVPDAHFIDDLGADSLDVVELVMRIEEEFGVSIPDADAETIQTVGEAIAYLEKAKA</sequence>
<accession>A0A2T4HJE9</accession>
<dbReference type="InterPro" id="IPR020806">
    <property type="entry name" value="PKS_PP-bd"/>
</dbReference>
<keyword evidence="16" id="KW-1185">Reference proteome</keyword>
<dbReference type="PROSITE" id="PS50075">
    <property type="entry name" value="CARRIER"/>
    <property type="match status" value="1"/>
</dbReference>
<keyword evidence="5 11" id="KW-0444">Lipid biosynthesis</keyword>
<keyword evidence="11" id="KW-0963">Cytoplasm</keyword>
<keyword evidence="8 11" id="KW-0443">Lipid metabolism</keyword>
<proteinExistence type="inferred from homology"/>
<dbReference type="Proteomes" id="UP000241206">
    <property type="component" value="Unassembled WGS sequence"/>
</dbReference>
<evidence type="ECO:0000256" key="6">
    <source>
        <dbReference type="ARBA" id="ARBA00022553"/>
    </source>
</evidence>
<organism evidence="15 16">
    <name type="scientific">Edaphosphingomonas fennica</name>
    <dbReference type="NCBI Taxonomy" id="114404"/>
    <lineage>
        <taxon>Bacteria</taxon>
        <taxon>Pseudomonadati</taxon>
        <taxon>Pseudomonadota</taxon>
        <taxon>Alphaproteobacteria</taxon>
        <taxon>Sphingomonadales</taxon>
        <taxon>Rhizorhabdaceae</taxon>
        <taxon>Edaphosphingomonas</taxon>
    </lineage>
</organism>
<dbReference type="PROSITE" id="PS00012">
    <property type="entry name" value="PHOSPHOPANTETHEINE"/>
    <property type="match status" value="1"/>
</dbReference>
<dbReference type="GO" id="GO:0000035">
    <property type="term" value="F:acyl binding"/>
    <property type="evidence" value="ECO:0007669"/>
    <property type="project" value="TreeGrafter"/>
</dbReference>